<accession>A0A7S3PGW3</accession>
<feature type="region of interest" description="Disordered" evidence="1">
    <location>
        <begin position="1"/>
        <end position="27"/>
    </location>
</feature>
<feature type="compositionally biased region" description="Low complexity" evidence="1">
    <location>
        <begin position="1"/>
        <end position="15"/>
    </location>
</feature>
<sequence>MPGTISTSATTTLLSKDTEWGQKTESETGLVEKAGRKYVSAGVTGKIGDRKFLSAWSVAQTKKQEGGLAITEKAGRKRIQPDSGRLAKSEDKKRTKPVTKPNVSSFVVFNEFVTHDKETDKYDATEVLSMECYQRWLQTRQKRPKMPEESFRRAITAHVRGADGRRPFSAEVETAILKELRKKGCWKCFSRESTIGKLGYKKYGYHEEERMRKEYGCADLVTKKKHNKTKKQSVATKARKSFMKIKESLLESKSEASSPVQKVFANSNTNDNMEKKTADNNTASASTTVTQLPQENTLNTTINILPAAGPNSNVLGGATMPSASTTMPVFSNLGMYYQMVPHLQMPLAMPFPQAVGVNLNVIPGISQSQTLPIMKTQQGQMMTMINSTGANQNQNGLAFLNSSFINDT</sequence>
<proteinExistence type="predicted"/>
<feature type="region of interest" description="Disordered" evidence="1">
    <location>
        <begin position="265"/>
        <end position="288"/>
    </location>
</feature>
<feature type="compositionally biased region" description="Basic and acidic residues" evidence="1">
    <location>
        <begin position="16"/>
        <end position="26"/>
    </location>
</feature>
<evidence type="ECO:0000313" key="2">
    <source>
        <dbReference type="EMBL" id="CAE0436657.1"/>
    </source>
</evidence>
<evidence type="ECO:0000256" key="1">
    <source>
        <dbReference type="SAM" id="MobiDB-lite"/>
    </source>
</evidence>
<reference evidence="2" key="1">
    <citation type="submission" date="2021-01" db="EMBL/GenBank/DDBJ databases">
        <authorList>
            <person name="Corre E."/>
            <person name="Pelletier E."/>
            <person name="Niang G."/>
            <person name="Scheremetjew M."/>
            <person name="Finn R."/>
            <person name="Kale V."/>
            <person name="Holt S."/>
            <person name="Cochrane G."/>
            <person name="Meng A."/>
            <person name="Brown T."/>
            <person name="Cohen L."/>
        </authorList>
    </citation>
    <scope>NUCLEOTIDE SEQUENCE</scope>
    <source>
        <strain evidence="2">GSBS06</strain>
    </source>
</reference>
<protein>
    <submittedName>
        <fullName evidence="2">Uncharacterized protein</fullName>
    </submittedName>
</protein>
<name>A0A7S3PGW3_9STRA</name>
<dbReference type="EMBL" id="HBIN01009294">
    <property type="protein sequence ID" value="CAE0436657.1"/>
    <property type="molecule type" value="Transcribed_RNA"/>
</dbReference>
<feature type="compositionally biased region" description="Low complexity" evidence="1">
    <location>
        <begin position="279"/>
        <end position="288"/>
    </location>
</feature>
<organism evidence="2">
    <name type="scientific">Aplanochytrium stocchinoi</name>
    <dbReference type="NCBI Taxonomy" id="215587"/>
    <lineage>
        <taxon>Eukaryota</taxon>
        <taxon>Sar</taxon>
        <taxon>Stramenopiles</taxon>
        <taxon>Bigyra</taxon>
        <taxon>Labyrinthulomycetes</taxon>
        <taxon>Thraustochytrida</taxon>
        <taxon>Thraustochytriidae</taxon>
        <taxon>Aplanochytrium</taxon>
    </lineage>
</organism>
<feature type="region of interest" description="Disordered" evidence="1">
    <location>
        <begin position="72"/>
        <end position="98"/>
    </location>
</feature>
<dbReference type="AlphaFoldDB" id="A0A7S3PGW3"/>
<gene>
    <name evidence="2" type="ORF">ASTO00021_LOCUS6914</name>
</gene>